<evidence type="ECO:0000313" key="3">
    <source>
        <dbReference type="Proteomes" id="UP000030671"/>
    </source>
</evidence>
<dbReference type="HOGENOM" id="CLU_2306505_0_0_1"/>
<accession>W4JY40</accession>
<evidence type="ECO:0000313" key="2">
    <source>
        <dbReference type="EMBL" id="ETW78497.1"/>
    </source>
</evidence>
<dbReference type="EMBL" id="KI925461">
    <property type="protein sequence ID" value="ETW78497.1"/>
    <property type="molecule type" value="Genomic_DNA"/>
</dbReference>
<name>W4JY40_HETIT</name>
<feature type="region of interest" description="Disordered" evidence="1">
    <location>
        <begin position="1"/>
        <end position="59"/>
    </location>
</feature>
<keyword evidence="3" id="KW-1185">Reference proteome</keyword>
<dbReference type="Proteomes" id="UP000030671">
    <property type="component" value="Unassembled WGS sequence"/>
</dbReference>
<dbReference type="InParanoid" id="W4JY40"/>
<evidence type="ECO:0000256" key="1">
    <source>
        <dbReference type="SAM" id="MobiDB-lite"/>
    </source>
</evidence>
<feature type="compositionally biased region" description="Gly residues" evidence="1">
    <location>
        <begin position="25"/>
        <end position="43"/>
    </location>
</feature>
<protein>
    <submittedName>
        <fullName evidence="2">Uncharacterized protein</fullName>
    </submittedName>
</protein>
<reference evidence="2 3" key="1">
    <citation type="journal article" date="2012" name="New Phytol.">
        <title>Insight into trade-off between wood decay and parasitism from the genome of a fungal forest pathogen.</title>
        <authorList>
            <person name="Olson A."/>
            <person name="Aerts A."/>
            <person name="Asiegbu F."/>
            <person name="Belbahri L."/>
            <person name="Bouzid O."/>
            <person name="Broberg A."/>
            <person name="Canback B."/>
            <person name="Coutinho P.M."/>
            <person name="Cullen D."/>
            <person name="Dalman K."/>
            <person name="Deflorio G."/>
            <person name="van Diepen L.T."/>
            <person name="Dunand C."/>
            <person name="Duplessis S."/>
            <person name="Durling M."/>
            <person name="Gonthier P."/>
            <person name="Grimwood J."/>
            <person name="Fossdal C.G."/>
            <person name="Hansson D."/>
            <person name="Henrissat B."/>
            <person name="Hietala A."/>
            <person name="Himmelstrand K."/>
            <person name="Hoffmeister D."/>
            <person name="Hogberg N."/>
            <person name="James T.Y."/>
            <person name="Karlsson M."/>
            <person name="Kohler A."/>
            <person name="Kues U."/>
            <person name="Lee Y.H."/>
            <person name="Lin Y.C."/>
            <person name="Lind M."/>
            <person name="Lindquist E."/>
            <person name="Lombard V."/>
            <person name="Lucas S."/>
            <person name="Lunden K."/>
            <person name="Morin E."/>
            <person name="Murat C."/>
            <person name="Park J."/>
            <person name="Raffaello T."/>
            <person name="Rouze P."/>
            <person name="Salamov A."/>
            <person name="Schmutz J."/>
            <person name="Solheim H."/>
            <person name="Stahlberg J."/>
            <person name="Velez H."/>
            <person name="de Vries R.P."/>
            <person name="Wiebenga A."/>
            <person name="Woodward S."/>
            <person name="Yakovlev I."/>
            <person name="Garbelotto M."/>
            <person name="Martin F."/>
            <person name="Grigoriev I.V."/>
            <person name="Stenlid J."/>
        </authorList>
    </citation>
    <scope>NUCLEOTIDE SEQUENCE [LARGE SCALE GENOMIC DNA]</scope>
    <source>
        <strain evidence="2 3">TC 32-1</strain>
    </source>
</reference>
<dbReference type="KEGG" id="hir:HETIRDRAFT_103912"/>
<organism evidence="2 3">
    <name type="scientific">Heterobasidion irregulare (strain TC 32-1)</name>
    <dbReference type="NCBI Taxonomy" id="747525"/>
    <lineage>
        <taxon>Eukaryota</taxon>
        <taxon>Fungi</taxon>
        <taxon>Dikarya</taxon>
        <taxon>Basidiomycota</taxon>
        <taxon>Agaricomycotina</taxon>
        <taxon>Agaricomycetes</taxon>
        <taxon>Russulales</taxon>
        <taxon>Bondarzewiaceae</taxon>
        <taxon>Heterobasidion</taxon>
        <taxon>Heterobasidion annosum species complex</taxon>
    </lineage>
</organism>
<gene>
    <name evidence="2" type="ORF">HETIRDRAFT_103912</name>
</gene>
<dbReference type="RefSeq" id="XP_009548835.1">
    <property type="nucleotide sequence ID" value="XM_009550540.1"/>
</dbReference>
<proteinExistence type="predicted"/>
<sequence length="100" mass="10366">MSVTGEGTCMSLKGQSIEGVHDVEGGGVNGRQGDGTQAEGGAGGKDENKTRTRGRTGTRDNVPASIVDVLIVYAHSPPLPLLVLVLILCRQLDLVVLVDV</sequence>
<dbReference type="GeneID" id="20665951"/>
<dbReference type="AlphaFoldDB" id="W4JY40"/>